<reference evidence="1 2" key="1">
    <citation type="submission" date="2016-11" db="EMBL/GenBank/DDBJ databases">
        <authorList>
            <person name="Jaros S."/>
            <person name="Januszkiewicz K."/>
            <person name="Wedrychowicz H."/>
        </authorList>
    </citation>
    <scope>NUCLEOTIDE SEQUENCE [LARGE SCALE GENOMIC DNA]</scope>
    <source>
        <strain evidence="1 2">DSM 15212</strain>
    </source>
</reference>
<proteinExistence type="predicted"/>
<evidence type="ECO:0000313" key="1">
    <source>
        <dbReference type="EMBL" id="SHK06313.1"/>
    </source>
</evidence>
<dbReference type="AlphaFoldDB" id="A0A1M6PED6"/>
<name>A0A1M6PED6_PARC5</name>
<dbReference type="STRING" id="1121301.SAMN02745912_02134"/>
<gene>
    <name evidence="1" type="ORF">SAMN02745912_02134</name>
</gene>
<keyword evidence="2" id="KW-1185">Reference proteome</keyword>
<protein>
    <submittedName>
        <fullName evidence="1">Uncharacterized protein</fullName>
    </submittedName>
</protein>
<evidence type="ECO:0000313" key="2">
    <source>
        <dbReference type="Proteomes" id="UP000184465"/>
    </source>
</evidence>
<organism evidence="1 2">
    <name type="scientific">Paramaledivibacter caminithermalis (strain DSM 15212 / CIP 107654 / DViRD3)</name>
    <name type="common">Clostridium caminithermale</name>
    <dbReference type="NCBI Taxonomy" id="1121301"/>
    <lineage>
        <taxon>Bacteria</taxon>
        <taxon>Bacillati</taxon>
        <taxon>Bacillota</taxon>
        <taxon>Clostridia</taxon>
        <taxon>Peptostreptococcales</taxon>
        <taxon>Caminicellaceae</taxon>
        <taxon>Paramaledivibacter</taxon>
    </lineage>
</organism>
<sequence length="63" mass="7473">MNNVEKEKLLNDLHIWQYKTGTYWKDIASFIGVSATTIHFFKNGLRELSEEKIAKLKKLIYKK</sequence>
<accession>A0A1M6PED6</accession>
<dbReference type="Proteomes" id="UP000184465">
    <property type="component" value="Unassembled WGS sequence"/>
</dbReference>
<dbReference type="RefSeq" id="WP_073149676.1">
    <property type="nucleotide sequence ID" value="NZ_FRAG01000023.1"/>
</dbReference>
<dbReference type="EMBL" id="FRAG01000023">
    <property type="protein sequence ID" value="SHK06313.1"/>
    <property type="molecule type" value="Genomic_DNA"/>
</dbReference>